<keyword evidence="3" id="KW-1185">Reference proteome</keyword>
<dbReference type="EMBL" id="BMIJ01000008">
    <property type="protein sequence ID" value="GGC06454.1"/>
    <property type="molecule type" value="Genomic_DNA"/>
</dbReference>
<reference evidence="3" key="1">
    <citation type="journal article" date="2019" name="Int. J. Syst. Evol. Microbiol.">
        <title>The Global Catalogue of Microorganisms (GCM) 10K type strain sequencing project: providing services to taxonomists for standard genome sequencing and annotation.</title>
        <authorList>
            <consortium name="The Broad Institute Genomics Platform"/>
            <consortium name="The Broad Institute Genome Sequencing Center for Infectious Disease"/>
            <person name="Wu L."/>
            <person name="Ma J."/>
        </authorList>
    </citation>
    <scope>NUCLEOTIDE SEQUENCE [LARGE SCALE GENOMIC DNA]</scope>
    <source>
        <strain evidence="3">CGMCC 1.15341</strain>
    </source>
</reference>
<sequence length="118" mass="12896">MELNIVQNAALVQVSLYYQGTLRDYVSCLRDEINGTDTTLFEPAPADGQGVYYYLAGKTQFIDTSLLAHYTDTGLKPSAEVCYVVTAWNDCDNAGAIDPEEWEESGTNNSGCAAPTRK</sequence>
<comment type="caution">
    <text evidence="2">The sequence shown here is derived from an EMBL/GenBank/DDBJ whole genome shotgun (WGS) entry which is preliminary data.</text>
</comment>
<gene>
    <name evidence="2" type="ORF">GCM10011352_35840</name>
</gene>
<dbReference type="Proteomes" id="UP000629025">
    <property type="component" value="Unassembled WGS sequence"/>
</dbReference>
<dbReference type="RefSeq" id="WP_188750867.1">
    <property type="nucleotide sequence ID" value="NZ_BMIJ01000008.1"/>
</dbReference>
<accession>A0ABQ1KSV0</accession>
<name>A0ABQ1KSV0_9GAMM</name>
<evidence type="ECO:0000313" key="3">
    <source>
        <dbReference type="Proteomes" id="UP000629025"/>
    </source>
</evidence>
<protein>
    <submittedName>
        <fullName evidence="2">Uncharacterized protein</fullName>
    </submittedName>
</protein>
<organism evidence="2 3">
    <name type="scientific">Marinobacterium zhoushanense</name>
    <dbReference type="NCBI Taxonomy" id="1679163"/>
    <lineage>
        <taxon>Bacteria</taxon>
        <taxon>Pseudomonadati</taxon>
        <taxon>Pseudomonadota</taxon>
        <taxon>Gammaproteobacteria</taxon>
        <taxon>Oceanospirillales</taxon>
        <taxon>Oceanospirillaceae</taxon>
        <taxon>Marinobacterium</taxon>
    </lineage>
</organism>
<feature type="region of interest" description="Disordered" evidence="1">
    <location>
        <begin position="95"/>
        <end position="118"/>
    </location>
</feature>
<evidence type="ECO:0000313" key="2">
    <source>
        <dbReference type="EMBL" id="GGC06454.1"/>
    </source>
</evidence>
<evidence type="ECO:0000256" key="1">
    <source>
        <dbReference type="SAM" id="MobiDB-lite"/>
    </source>
</evidence>
<proteinExistence type="predicted"/>